<dbReference type="RefSeq" id="WP_119319350.1">
    <property type="nucleotide sequence ID" value="NZ_AP025739.1"/>
</dbReference>
<name>A0A402CPL5_9BACT</name>
<dbReference type="KEGG" id="ccot:CCAX7_50190"/>
<gene>
    <name evidence="1" type="ORF">CCAX7_50190</name>
</gene>
<sequence>MKSKSSILVVSKSPFRRKARQGQTIVIALLVLLLLAFVGGLFVTIVARNLVNAHTAGTVQTADDYAQSGLRFADDQLRTSVEGADWRPPIAIMANLTPAQTAALRKDPDYDYLSQRYARYNTGNGRFLIRVTYDPLGSQFNPKNTQPAVFDPKNPGAPVATDPLARYIKIEAVGREGNIDPKDPTTFPRAARGTQIAKLVAYKPIGITDYARFITDVDRRSDIASIGVPSIYDANLNDITTPGVFDFYGKTSESRSAQIRSFGVATTLGASDAYIAQPDPSTSFTFLLPNPNAGSGASPANGTNIAAGGGAFRSNSSVRFYGKNTIYLNRPDTANTATPSLSDQIEINGDLILDHFDPSVQTGGLSDLTKQPSNLAFAYSSDPAVSSVPVYPSSDPSFQTFGGAVRDGRSGSSGNDANGFARQIKRLDPPKIDNVDSVTSMSRYRSMAINSPIRDGVTNPMPDASQNGYGQTVYINNSSDVQSESIGVTGGGTLVDQWLNRNHANDNPLTSKGGWVGDIYVPPGVEIVFGRLPFAAGTLQGQYGITLIRHDQTANNTIFQWLDPTDKNSGSSVMYIPFRDFYSGVASGNINRDIVIVAEGNVRVHGIISADPNDSPVPTDNDDPLARHITIVTNATAYVEGNLLKGNPNSSIAVLARDYVCVNTTQFTAGPMVSNPVLGVLPPSTNSGDITKLDFTPKDGLLPSLVQEFNFGLPNGGKPSQYQTLALYYSAGPDSSTAGNTDIKFSLYNPRTNLVASFTPGLTNPQDDASAFYKNTMLNPAVHMTVDMSTLQIDSTGKTLLNILEDEPLQLWTSRLNGIQAANNTSQLLLERAAVLPMDIRIEAILYAQNKSFFVIPGQWFNSDGGDTVKNYAVTDARKATPNGFYIDRGTLLDNTLPDQSRYPFNGQPIDMKIIISGAVSEAHPADISAQNAWMQKWGWIPQYHGSMIGGIPSARGEQTIAEERAGIGHVLPNAPYNVSNDHPGDGLTIIYNPQCAFPYTYDTTTHLATVLRCDSYGNPLPFAPRLPVCDGLLYAGQAADDRP</sequence>
<evidence type="ECO:0000313" key="1">
    <source>
        <dbReference type="EMBL" id="BDI32968.1"/>
    </source>
</evidence>
<dbReference type="EMBL" id="AP025739">
    <property type="protein sequence ID" value="BDI32968.1"/>
    <property type="molecule type" value="Genomic_DNA"/>
</dbReference>
<evidence type="ECO:0000313" key="2">
    <source>
        <dbReference type="Proteomes" id="UP000287394"/>
    </source>
</evidence>
<protein>
    <submittedName>
        <fullName evidence="1">Uncharacterized protein</fullName>
    </submittedName>
</protein>
<organism evidence="1 2">
    <name type="scientific">Capsulimonas corticalis</name>
    <dbReference type="NCBI Taxonomy" id="2219043"/>
    <lineage>
        <taxon>Bacteria</taxon>
        <taxon>Bacillati</taxon>
        <taxon>Armatimonadota</taxon>
        <taxon>Armatimonadia</taxon>
        <taxon>Capsulimonadales</taxon>
        <taxon>Capsulimonadaceae</taxon>
        <taxon>Capsulimonas</taxon>
    </lineage>
</organism>
<proteinExistence type="predicted"/>
<accession>A0A402CPL5</accession>
<dbReference type="AlphaFoldDB" id="A0A402CPL5"/>
<reference evidence="1 2" key="1">
    <citation type="journal article" date="2019" name="Int. J. Syst. Evol. Microbiol.">
        <title>Capsulimonas corticalis gen. nov., sp. nov., an aerobic capsulated bacterium, of a novel bacterial order, Capsulimonadales ord. nov., of the class Armatimonadia of the phylum Armatimonadetes.</title>
        <authorList>
            <person name="Li J."/>
            <person name="Kudo C."/>
            <person name="Tonouchi A."/>
        </authorList>
    </citation>
    <scope>NUCLEOTIDE SEQUENCE [LARGE SCALE GENOMIC DNA]</scope>
    <source>
        <strain evidence="1 2">AX-7</strain>
    </source>
</reference>
<dbReference type="Proteomes" id="UP000287394">
    <property type="component" value="Chromosome"/>
</dbReference>
<keyword evidence="2" id="KW-1185">Reference proteome</keyword>
<dbReference type="OrthoDB" id="9765035at2"/>